<evidence type="ECO:0000313" key="2">
    <source>
        <dbReference type="EMBL" id="CAB4129214.1"/>
    </source>
</evidence>
<dbReference type="InterPro" id="IPR009742">
    <property type="entry name" value="Curlin_rpt"/>
</dbReference>
<sequence>MKTKLAKITMAMLGVVMSLSVMAADNSIYIDQTGNNSTIAITQDGYGNVVKGIASGSTTPALINGINNSVTVNQIGISNTLSLGVQTTTGGTTTLPDGSTVSVPTINYRVTGNNATAVIDSNNDGAGASRGTYISVDQTGNNANANINVRGNNNAIKAVTTGDDNSVVATVKGNSNIDNVVLTGASNSVTISQGTALLGSNNNSVGIKANGASNTFGITQTGGTAGNSVSITGYATDTSYGSSNSVTVSQSGANDNSLVLGLTGSNNTIGVTQTATAGNNVANLKVNSSSSNISITQTNRQ</sequence>
<name>A0A6J5L472_9CAUD</name>
<reference evidence="2" key="1">
    <citation type="submission" date="2020-04" db="EMBL/GenBank/DDBJ databases">
        <authorList>
            <person name="Chiriac C."/>
            <person name="Salcher M."/>
            <person name="Ghai R."/>
            <person name="Kavagutti S V."/>
        </authorList>
    </citation>
    <scope>NUCLEOTIDE SEQUENCE</scope>
</reference>
<keyword evidence="1" id="KW-0732">Signal</keyword>
<dbReference type="EMBL" id="LR796233">
    <property type="protein sequence ID" value="CAB4129214.1"/>
    <property type="molecule type" value="Genomic_DNA"/>
</dbReference>
<proteinExistence type="predicted"/>
<dbReference type="Pfam" id="PF07012">
    <property type="entry name" value="Curlin_rpt"/>
    <property type="match status" value="1"/>
</dbReference>
<organism evidence="2">
    <name type="scientific">uncultured Caudovirales phage</name>
    <dbReference type="NCBI Taxonomy" id="2100421"/>
    <lineage>
        <taxon>Viruses</taxon>
        <taxon>Duplodnaviria</taxon>
        <taxon>Heunggongvirae</taxon>
        <taxon>Uroviricota</taxon>
        <taxon>Caudoviricetes</taxon>
        <taxon>Peduoviridae</taxon>
        <taxon>Maltschvirus</taxon>
        <taxon>Maltschvirus maltsch</taxon>
    </lineage>
</organism>
<gene>
    <name evidence="2" type="ORF">UFOVP112_312</name>
</gene>
<dbReference type="GO" id="GO:0007155">
    <property type="term" value="P:cell adhesion"/>
    <property type="evidence" value="ECO:0007669"/>
    <property type="project" value="InterPro"/>
</dbReference>
<accession>A0A6J5L472</accession>
<evidence type="ECO:0000256" key="1">
    <source>
        <dbReference type="ARBA" id="ARBA00022729"/>
    </source>
</evidence>
<protein>
    <submittedName>
        <fullName evidence="2">Curlin associated</fullName>
    </submittedName>
</protein>